<dbReference type="Gene3D" id="3.40.50.720">
    <property type="entry name" value="NAD(P)-binding Rossmann-like Domain"/>
    <property type="match status" value="1"/>
</dbReference>
<dbReference type="GO" id="GO:0019305">
    <property type="term" value="P:dTDP-rhamnose biosynthetic process"/>
    <property type="evidence" value="ECO:0007669"/>
    <property type="project" value="UniProtKB-UniPathway"/>
</dbReference>
<dbReference type="NCBIfam" id="TIGR01214">
    <property type="entry name" value="rmlD"/>
    <property type="match status" value="1"/>
</dbReference>
<evidence type="ECO:0000256" key="5">
    <source>
        <dbReference type="ARBA" id="ARBA00048200"/>
    </source>
</evidence>
<dbReference type="UniPathway" id="UPA00124"/>
<dbReference type="Pfam" id="PF04321">
    <property type="entry name" value="RmlD_sub_bind"/>
    <property type="match status" value="1"/>
</dbReference>
<comment type="cofactor">
    <cofactor evidence="6">
        <name>Mg(2+)</name>
        <dbReference type="ChEBI" id="CHEBI:18420"/>
    </cofactor>
    <text evidence="6">Binds 1 Mg(2+) ion per monomer.</text>
</comment>
<protein>
    <recommendedName>
        <fullName evidence="4 6">dTDP-4-dehydrorhamnose reductase</fullName>
        <ecNumber evidence="3 6">1.1.1.133</ecNumber>
    </recommendedName>
</protein>
<dbReference type="AlphaFoldDB" id="A0A6I6MQW9"/>
<dbReference type="InterPro" id="IPR029903">
    <property type="entry name" value="RmlD-like-bd"/>
</dbReference>
<name>A0A6I6MQW9_9CAUL</name>
<dbReference type="Gene3D" id="3.90.25.10">
    <property type="entry name" value="UDP-galactose 4-epimerase, domain 1"/>
    <property type="match status" value="1"/>
</dbReference>
<comment type="pathway">
    <text evidence="1 6">Carbohydrate biosynthesis; dTDP-L-rhamnose biosynthesis.</text>
</comment>
<comment type="similarity">
    <text evidence="2 6">Belongs to the dTDP-4-dehydrorhamnose reductase family.</text>
</comment>
<sequence length="293" mass="31137">MNVLVIGRSGQVARALRSGARDRAVQALGRPESDLEAPAALVETIEHIRPDVVVNAAAYTAVDQAEIEPDRAFAVNATGPEAVALAAARCGAVMIQISTDYVFDGAKRAPYVETDATMPTSVYGRSKLEGEQRVLGANPRAIVLRTSWVFATEGSNFVRTMLRLAKMRGQINVVSDQFGCPTFAEDLAKAILAVTDRVSDGGAFGIYHCAGCGETTWADLAAETFALSAARGGPSAAVAPILARDYPTRAARPANSRLDCSKLAADYGVRLRPWREALAACVDDIAARGWRVE</sequence>
<dbReference type="PANTHER" id="PTHR10491:SF4">
    <property type="entry name" value="METHIONINE ADENOSYLTRANSFERASE 2 SUBUNIT BETA"/>
    <property type="match status" value="1"/>
</dbReference>
<evidence type="ECO:0000313" key="9">
    <source>
        <dbReference type="Proteomes" id="UP000431269"/>
    </source>
</evidence>
<keyword evidence="6" id="KW-0521">NADP</keyword>
<evidence type="ECO:0000259" key="7">
    <source>
        <dbReference type="Pfam" id="PF04321"/>
    </source>
</evidence>
<evidence type="ECO:0000256" key="1">
    <source>
        <dbReference type="ARBA" id="ARBA00004781"/>
    </source>
</evidence>
<dbReference type="Proteomes" id="UP000431269">
    <property type="component" value="Chromosome"/>
</dbReference>
<keyword evidence="6 8" id="KW-0560">Oxidoreductase</keyword>
<dbReference type="CDD" id="cd05254">
    <property type="entry name" value="dTDP_HR_like_SDR_e"/>
    <property type="match status" value="1"/>
</dbReference>
<comment type="catalytic activity">
    <reaction evidence="5 6">
        <text>dTDP-beta-L-rhamnose + NADP(+) = dTDP-4-dehydro-beta-L-rhamnose + NADPH + H(+)</text>
        <dbReference type="Rhea" id="RHEA:21796"/>
        <dbReference type="ChEBI" id="CHEBI:15378"/>
        <dbReference type="ChEBI" id="CHEBI:57510"/>
        <dbReference type="ChEBI" id="CHEBI:57783"/>
        <dbReference type="ChEBI" id="CHEBI:58349"/>
        <dbReference type="ChEBI" id="CHEBI:62830"/>
        <dbReference type="EC" id="1.1.1.133"/>
    </reaction>
</comment>
<accession>A0A6I6MQW9</accession>
<proteinExistence type="inferred from homology"/>
<dbReference type="EMBL" id="CP047045">
    <property type="protein sequence ID" value="QGZ96561.1"/>
    <property type="molecule type" value="Genomic_DNA"/>
</dbReference>
<dbReference type="RefSeq" id="WP_158767343.1">
    <property type="nucleotide sequence ID" value="NZ_CP047045.1"/>
</dbReference>
<dbReference type="PANTHER" id="PTHR10491">
    <property type="entry name" value="DTDP-4-DEHYDRORHAMNOSE REDUCTASE"/>
    <property type="match status" value="1"/>
</dbReference>
<keyword evidence="9" id="KW-1185">Reference proteome</keyword>
<evidence type="ECO:0000256" key="6">
    <source>
        <dbReference type="RuleBase" id="RU364082"/>
    </source>
</evidence>
<feature type="domain" description="RmlD-like substrate binding" evidence="7">
    <location>
        <begin position="1"/>
        <end position="285"/>
    </location>
</feature>
<evidence type="ECO:0000256" key="4">
    <source>
        <dbReference type="ARBA" id="ARBA00017099"/>
    </source>
</evidence>
<evidence type="ECO:0000256" key="2">
    <source>
        <dbReference type="ARBA" id="ARBA00010944"/>
    </source>
</evidence>
<dbReference type="EC" id="1.1.1.133" evidence="3 6"/>
<comment type="function">
    <text evidence="6">Catalyzes the reduction of dTDP-6-deoxy-L-lyxo-4-hexulose to yield dTDP-L-rhamnose.</text>
</comment>
<dbReference type="InterPro" id="IPR036291">
    <property type="entry name" value="NAD(P)-bd_dom_sf"/>
</dbReference>
<dbReference type="GO" id="GO:0008831">
    <property type="term" value="F:dTDP-4-dehydrorhamnose reductase activity"/>
    <property type="evidence" value="ECO:0007669"/>
    <property type="project" value="UniProtKB-EC"/>
</dbReference>
<reference evidence="9" key="1">
    <citation type="submission" date="2019-12" db="EMBL/GenBank/DDBJ databases">
        <title>Complete genome of Terracaulis silvestris 0127_4.</title>
        <authorList>
            <person name="Vieira S."/>
            <person name="Riedel T."/>
            <person name="Sproer C."/>
            <person name="Pascual J."/>
            <person name="Boedeker C."/>
            <person name="Overmann J."/>
        </authorList>
    </citation>
    <scope>NUCLEOTIDE SEQUENCE [LARGE SCALE GENOMIC DNA]</scope>
    <source>
        <strain evidence="9">0127_4</strain>
    </source>
</reference>
<dbReference type="InterPro" id="IPR005913">
    <property type="entry name" value="dTDP_dehydrorham_reduct"/>
</dbReference>
<organism evidence="8 9">
    <name type="scientific">Terricaulis silvestris</name>
    <dbReference type="NCBI Taxonomy" id="2686094"/>
    <lineage>
        <taxon>Bacteria</taxon>
        <taxon>Pseudomonadati</taxon>
        <taxon>Pseudomonadota</taxon>
        <taxon>Alphaproteobacteria</taxon>
        <taxon>Caulobacterales</taxon>
        <taxon>Caulobacteraceae</taxon>
        <taxon>Terricaulis</taxon>
    </lineage>
</organism>
<gene>
    <name evidence="8" type="primary">rfbD</name>
    <name evidence="8" type="ORF">DSM104635_03421</name>
</gene>
<dbReference type="KEGG" id="tsv:DSM104635_03421"/>
<dbReference type="SUPFAM" id="SSF51735">
    <property type="entry name" value="NAD(P)-binding Rossmann-fold domains"/>
    <property type="match status" value="1"/>
</dbReference>
<evidence type="ECO:0000313" key="8">
    <source>
        <dbReference type="EMBL" id="QGZ96561.1"/>
    </source>
</evidence>
<evidence type="ECO:0000256" key="3">
    <source>
        <dbReference type="ARBA" id="ARBA00012929"/>
    </source>
</evidence>